<dbReference type="EMBL" id="CALYLK010000001">
    <property type="protein sequence ID" value="CAH8193534.1"/>
    <property type="molecule type" value="Genomic_DNA"/>
</dbReference>
<evidence type="ECO:0000313" key="2">
    <source>
        <dbReference type="EMBL" id="CAH8193534.1"/>
    </source>
</evidence>
<accession>A0ABM9FIB8</accession>
<reference evidence="2" key="1">
    <citation type="submission" date="2022-06" db="EMBL/GenBank/DDBJ databases">
        <authorList>
            <person name="Goudenege D."/>
            <person name="Le Roux F."/>
        </authorList>
    </citation>
    <scope>NUCLEOTIDE SEQUENCE</scope>
    <source>
        <strain evidence="2">12-063</strain>
    </source>
</reference>
<keyword evidence="1" id="KW-0812">Transmembrane</keyword>
<evidence type="ECO:0000313" key="3">
    <source>
        <dbReference type="Proteomes" id="UP001152658"/>
    </source>
</evidence>
<sequence>MSYSFANLAPLNVTLIPNEELMDDKIDSVLIVLLLIIDLVLWFVLA</sequence>
<organism evidence="2 3">
    <name type="scientific">Vibrio aestuarianus</name>
    <dbReference type="NCBI Taxonomy" id="28171"/>
    <lineage>
        <taxon>Bacteria</taxon>
        <taxon>Pseudomonadati</taxon>
        <taxon>Pseudomonadota</taxon>
        <taxon>Gammaproteobacteria</taxon>
        <taxon>Vibrionales</taxon>
        <taxon>Vibrionaceae</taxon>
        <taxon>Vibrio</taxon>
    </lineage>
</organism>
<name>A0ABM9FIB8_9VIBR</name>
<keyword evidence="3" id="KW-1185">Reference proteome</keyword>
<protein>
    <submittedName>
        <fullName evidence="2">Uncharacterized protein</fullName>
    </submittedName>
</protein>
<gene>
    <name evidence="2" type="ORF">VAE063_1000418</name>
</gene>
<keyword evidence="1" id="KW-0472">Membrane</keyword>
<comment type="caution">
    <text evidence="2">The sequence shown here is derived from an EMBL/GenBank/DDBJ whole genome shotgun (WGS) entry which is preliminary data.</text>
</comment>
<keyword evidence="1" id="KW-1133">Transmembrane helix</keyword>
<feature type="transmembrane region" description="Helical" evidence="1">
    <location>
        <begin position="28"/>
        <end position="45"/>
    </location>
</feature>
<dbReference type="RefSeq" id="WP_280552537.1">
    <property type="nucleotide sequence ID" value="NZ_JAKMYL010000044.1"/>
</dbReference>
<proteinExistence type="predicted"/>
<evidence type="ECO:0000256" key="1">
    <source>
        <dbReference type="SAM" id="Phobius"/>
    </source>
</evidence>
<dbReference type="Proteomes" id="UP001152658">
    <property type="component" value="Unassembled WGS sequence"/>
</dbReference>